<name>A0A419A9G4_9RHOB</name>
<keyword evidence="7" id="KW-1133">Transmembrane helix</keyword>
<keyword evidence="7" id="KW-0472">Membrane</keyword>
<evidence type="ECO:0000256" key="2">
    <source>
        <dbReference type="ARBA" id="ARBA00022617"/>
    </source>
</evidence>
<keyword evidence="3 7" id="KW-0479">Metal-binding</keyword>
<sequence length="157" mass="17331">MRRTGLILILLLALSAPAFAVQPDEVLDDPALEARARQISQKLRCPICQGENIDESNAAISRDLRLYVRERLVAGDSDAEVIDNVADRFGEFVLFEPRASGGNLLLWLAGPAMALVALLVAWGFLRGRARAQPAPTPRLSQEEKSRLDEIMRDRPGE</sequence>
<accession>A0A419A9G4</accession>
<dbReference type="GO" id="GO:0017004">
    <property type="term" value="P:cytochrome complex assembly"/>
    <property type="evidence" value="ECO:0007669"/>
    <property type="project" value="UniProtKB-KW"/>
</dbReference>
<comment type="similarity">
    <text evidence="1 7">Belongs to the CcmH/CycL/Ccl2/NrfF family.</text>
</comment>
<dbReference type="AlphaFoldDB" id="A0A419A9G4"/>
<dbReference type="GO" id="GO:0005886">
    <property type="term" value="C:plasma membrane"/>
    <property type="evidence" value="ECO:0007669"/>
    <property type="project" value="TreeGrafter"/>
</dbReference>
<keyword evidence="6 7" id="KW-0408">Iron</keyword>
<dbReference type="Gene3D" id="1.10.8.640">
    <property type="entry name" value="Cytochrome C biogenesis protein"/>
    <property type="match status" value="1"/>
</dbReference>
<evidence type="ECO:0000313" key="10">
    <source>
        <dbReference type="EMBL" id="RJL18665.1"/>
    </source>
</evidence>
<evidence type="ECO:0000256" key="5">
    <source>
        <dbReference type="ARBA" id="ARBA00022748"/>
    </source>
</evidence>
<dbReference type="RefSeq" id="WP_119897390.1">
    <property type="nucleotide sequence ID" value="NZ_QNRC01000008.1"/>
</dbReference>
<comment type="caution">
    <text evidence="10">The sequence shown here is derived from an EMBL/GenBank/DDBJ whole genome shotgun (WGS) entry which is preliminary data.</text>
</comment>
<comment type="function">
    <text evidence="7">Possible subunit of a heme lyase.</text>
</comment>
<evidence type="ECO:0000256" key="8">
    <source>
        <dbReference type="SAM" id="MobiDB-lite"/>
    </source>
</evidence>
<gene>
    <name evidence="10" type="ORF">D3P05_06625</name>
</gene>
<keyword evidence="5" id="KW-0201">Cytochrome c-type biogenesis</keyword>
<evidence type="ECO:0000256" key="3">
    <source>
        <dbReference type="ARBA" id="ARBA00022723"/>
    </source>
</evidence>
<evidence type="ECO:0000256" key="7">
    <source>
        <dbReference type="RuleBase" id="RU364112"/>
    </source>
</evidence>
<keyword evidence="11" id="KW-1185">Reference proteome</keyword>
<reference evidence="11" key="1">
    <citation type="submission" date="2018-09" db="EMBL/GenBank/DDBJ databases">
        <title>Paracoccus onubensis nov. sp. a moderate halophilic bacterium isolated from Gruta de las Maravillas (Aracena, Spain).</title>
        <authorList>
            <person name="Jurado V."/>
            <person name="Gutierrez-Patricio S."/>
            <person name="Gonzalez-Pimentel J.L."/>
            <person name="Miller A.Z."/>
            <person name="Laiz L."/>
            <person name="Saiz-Jimenez C."/>
        </authorList>
    </citation>
    <scope>NUCLEOTIDE SEQUENCE [LARGE SCALE GENOMIC DNA]</scope>
    <source>
        <strain evidence="11">DSM 26381</strain>
    </source>
</reference>
<feature type="region of interest" description="Disordered" evidence="8">
    <location>
        <begin position="133"/>
        <end position="157"/>
    </location>
</feature>
<dbReference type="Pfam" id="PF03918">
    <property type="entry name" value="CcmH"/>
    <property type="match status" value="1"/>
</dbReference>
<evidence type="ECO:0000259" key="9">
    <source>
        <dbReference type="Pfam" id="PF03918"/>
    </source>
</evidence>
<dbReference type="PANTHER" id="PTHR47870:SF1">
    <property type="entry name" value="CYTOCHROME C-TYPE BIOGENESIS PROTEIN CCMH"/>
    <property type="match status" value="1"/>
</dbReference>
<organism evidence="10 11">
    <name type="scientific">Paracoccus siganidrum</name>
    <dbReference type="NCBI Taxonomy" id="1276757"/>
    <lineage>
        <taxon>Bacteria</taxon>
        <taxon>Pseudomonadati</taxon>
        <taxon>Pseudomonadota</taxon>
        <taxon>Alphaproteobacteria</taxon>
        <taxon>Rhodobacterales</taxon>
        <taxon>Paracoccaceae</taxon>
        <taxon>Paracoccus</taxon>
    </lineage>
</organism>
<dbReference type="Proteomes" id="UP000283587">
    <property type="component" value="Unassembled WGS sequence"/>
</dbReference>
<dbReference type="InterPro" id="IPR051263">
    <property type="entry name" value="C-type_cytochrome_biogenesis"/>
</dbReference>
<keyword evidence="7" id="KW-0812">Transmembrane</keyword>
<feature type="compositionally biased region" description="Basic and acidic residues" evidence="8">
    <location>
        <begin position="140"/>
        <end position="157"/>
    </location>
</feature>
<feature type="chain" id="PRO_5018814374" description="Cytochrome c-type biogenesis protein" evidence="7">
    <location>
        <begin position="21"/>
        <end position="157"/>
    </location>
</feature>
<dbReference type="InterPro" id="IPR005616">
    <property type="entry name" value="CcmH/CycL/Ccl2/NrfF_N"/>
</dbReference>
<dbReference type="PANTHER" id="PTHR47870">
    <property type="entry name" value="CYTOCHROME C-TYPE BIOGENESIS PROTEIN CCMH"/>
    <property type="match status" value="1"/>
</dbReference>
<protein>
    <recommendedName>
        <fullName evidence="7">Cytochrome c-type biogenesis protein</fullName>
    </recommendedName>
</protein>
<proteinExistence type="inferred from homology"/>
<evidence type="ECO:0000256" key="1">
    <source>
        <dbReference type="ARBA" id="ARBA00010342"/>
    </source>
</evidence>
<feature type="domain" description="CcmH/CycL/Ccl2/NrfF N-terminal" evidence="9">
    <location>
        <begin position="9"/>
        <end position="151"/>
    </location>
</feature>
<dbReference type="InterPro" id="IPR038297">
    <property type="entry name" value="CcmH/CycL/NrfF/Ccl2_sf"/>
</dbReference>
<keyword evidence="2 7" id="KW-0349">Heme</keyword>
<dbReference type="CDD" id="cd16378">
    <property type="entry name" value="CcmH_N"/>
    <property type="match status" value="1"/>
</dbReference>
<dbReference type="OrthoDB" id="9804975at2"/>
<evidence type="ECO:0000256" key="6">
    <source>
        <dbReference type="ARBA" id="ARBA00023004"/>
    </source>
</evidence>
<evidence type="ECO:0000256" key="4">
    <source>
        <dbReference type="ARBA" id="ARBA00022729"/>
    </source>
</evidence>
<evidence type="ECO:0000313" key="11">
    <source>
        <dbReference type="Proteomes" id="UP000283587"/>
    </source>
</evidence>
<feature type="signal peptide" evidence="7">
    <location>
        <begin position="1"/>
        <end position="20"/>
    </location>
</feature>
<dbReference type="EMBL" id="QZEW01000022">
    <property type="protein sequence ID" value="RJL18665.1"/>
    <property type="molecule type" value="Genomic_DNA"/>
</dbReference>
<dbReference type="GO" id="GO:0046872">
    <property type="term" value="F:metal ion binding"/>
    <property type="evidence" value="ECO:0007669"/>
    <property type="project" value="UniProtKB-KW"/>
</dbReference>
<feature type="transmembrane region" description="Helical" evidence="7">
    <location>
        <begin position="104"/>
        <end position="125"/>
    </location>
</feature>
<keyword evidence="4 7" id="KW-0732">Signal</keyword>